<organism evidence="3 4">
    <name type="scientific">Serratia marcescens</name>
    <dbReference type="NCBI Taxonomy" id="615"/>
    <lineage>
        <taxon>Bacteria</taxon>
        <taxon>Pseudomonadati</taxon>
        <taxon>Pseudomonadota</taxon>
        <taxon>Gammaproteobacteria</taxon>
        <taxon>Enterobacterales</taxon>
        <taxon>Yersiniaceae</taxon>
        <taxon>Serratia</taxon>
    </lineage>
</organism>
<dbReference type="EMBL" id="MJAO01000010">
    <property type="protein sequence ID" value="OKB66590.1"/>
    <property type="molecule type" value="Genomic_DNA"/>
</dbReference>
<dbReference type="Gene3D" id="3.40.1170.60">
    <property type="match status" value="1"/>
</dbReference>
<name>A0A1Q4P0F2_SERMA</name>
<sequence>MFALVDVNSFYASCETIFRPDLRGRPVIVLSNNDGCVIARSAEAKALGVPMGAPYFKIKEEIRRRNVAVFSSNYALYADMSRRVMDTLEEMAPAVEIYSLDKSKLYSVVTQAVESELWTCLNVLRGLHGDTGTHSFCTPHSRA</sequence>
<dbReference type="Gene3D" id="3.30.70.270">
    <property type="match status" value="1"/>
</dbReference>
<gene>
    <name evidence="3" type="ORF">BHU62_12025</name>
</gene>
<dbReference type="Proteomes" id="UP000185770">
    <property type="component" value="Unassembled WGS sequence"/>
</dbReference>
<dbReference type="PROSITE" id="PS50173">
    <property type="entry name" value="UMUC"/>
    <property type="match status" value="1"/>
</dbReference>
<dbReference type="GO" id="GO:0006281">
    <property type="term" value="P:DNA repair"/>
    <property type="evidence" value="ECO:0007669"/>
    <property type="project" value="InterPro"/>
</dbReference>
<evidence type="ECO:0000313" key="4">
    <source>
        <dbReference type="Proteomes" id="UP000185770"/>
    </source>
</evidence>
<dbReference type="GO" id="GO:0009432">
    <property type="term" value="P:SOS response"/>
    <property type="evidence" value="ECO:0007669"/>
    <property type="project" value="TreeGrafter"/>
</dbReference>
<dbReference type="InterPro" id="IPR043128">
    <property type="entry name" value="Rev_trsase/Diguanyl_cyclase"/>
</dbReference>
<evidence type="ECO:0000259" key="2">
    <source>
        <dbReference type="PROSITE" id="PS50173"/>
    </source>
</evidence>
<proteinExistence type="inferred from homology"/>
<dbReference type="GO" id="GO:0003887">
    <property type="term" value="F:DNA-directed DNA polymerase activity"/>
    <property type="evidence" value="ECO:0007669"/>
    <property type="project" value="TreeGrafter"/>
</dbReference>
<dbReference type="PANTHER" id="PTHR11076">
    <property type="entry name" value="DNA REPAIR POLYMERASE UMUC / TRANSFERASE FAMILY MEMBER"/>
    <property type="match status" value="1"/>
</dbReference>
<evidence type="ECO:0000256" key="1">
    <source>
        <dbReference type="ARBA" id="ARBA00010945"/>
    </source>
</evidence>
<dbReference type="InterPro" id="IPR050116">
    <property type="entry name" value="DNA_polymerase-Y"/>
</dbReference>
<protein>
    <recommendedName>
        <fullName evidence="2">UmuC domain-containing protein</fullName>
    </recommendedName>
</protein>
<evidence type="ECO:0000313" key="3">
    <source>
        <dbReference type="EMBL" id="OKB66590.1"/>
    </source>
</evidence>
<dbReference type="SUPFAM" id="SSF56672">
    <property type="entry name" value="DNA/RNA polymerases"/>
    <property type="match status" value="1"/>
</dbReference>
<dbReference type="Pfam" id="PF00817">
    <property type="entry name" value="IMS"/>
    <property type="match status" value="1"/>
</dbReference>
<dbReference type="GO" id="GO:0005829">
    <property type="term" value="C:cytosol"/>
    <property type="evidence" value="ECO:0007669"/>
    <property type="project" value="TreeGrafter"/>
</dbReference>
<reference evidence="3 4" key="1">
    <citation type="submission" date="2016-09" db="EMBL/GenBank/DDBJ databases">
        <title>Serratia marcescens MSU-97 and epiphytic antimycotic-producing bacteria.</title>
        <authorList>
            <person name="Matilla M.A."/>
        </authorList>
    </citation>
    <scope>NUCLEOTIDE SEQUENCE [LARGE SCALE GENOMIC DNA]</scope>
    <source>
        <strain evidence="3 4">MSU-97</strain>
    </source>
</reference>
<dbReference type="PANTHER" id="PTHR11076:SF34">
    <property type="entry name" value="PROTEIN UMUC"/>
    <property type="match status" value="1"/>
</dbReference>
<dbReference type="InterPro" id="IPR001126">
    <property type="entry name" value="UmuC"/>
</dbReference>
<comment type="caution">
    <text evidence="3">The sequence shown here is derived from an EMBL/GenBank/DDBJ whole genome shotgun (WGS) entry which is preliminary data.</text>
</comment>
<dbReference type="GO" id="GO:0042276">
    <property type="term" value="P:error-prone translesion synthesis"/>
    <property type="evidence" value="ECO:0007669"/>
    <property type="project" value="TreeGrafter"/>
</dbReference>
<feature type="domain" description="UmuC" evidence="2">
    <location>
        <begin position="2"/>
        <end position="102"/>
    </location>
</feature>
<dbReference type="InterPro" id="IPR043502">
    <property type="entry name" value="DNA/RNA_pol_sf"/>
</dbReference>
<accession>A0A1Q4P0F2</accession>
<dbReference type="AlphaFoldDB" id="A0A1Q4P0F2"/>
<comment type="similarity">
    <text evidence="1">Belongs to the DNA polymerase type-Y family.</text>
</comment>